<name>A0AA35YYQ8_LACSI</name>
<keyword evidence="2" id="KW-1185">Reference proteome</keyword>
<dbReference type="AlphaFoldDB" id="A0AA35YYQ8"/>
<sequence>MPRIAITNRDFCSHSSSPESGLQVLGITRNRGGLLAFDGIGDGGSQRGRECEGSPATVAIGRQEGRRFSGDPCGLIVVINNAQMGEHKINFTSPSQYLFKSYCDALSFPPIHLFHRAKHVAAADVYESVSSTTTDAPVTKKPFKFTIRLLPQDTTIYTFLIISPFLLVLSQKSLPQNHLISLVLFLAIFHNDFYSNFIIGTEL</sequence>
<evidence type="ECO:0000313" key="2">
    <source>
        <dbReference type="Proteomes" id="UP001177003"/>
    </source>
</evidence>
<dbReference type="EMBL" id="OX465080">
    <property type="protein sequence ID" value="CAI9282498.1"/>
    <property type="molecule type" value="Genomic_DNA"/>
</dbReference>
<accession>A0AA35YYQ8</accession>
<evidence type="ECO:0000313" key="1">
    <source>
        <dbReference type="EMBL" id="CAI9282498.1"/>
    </source>
</evidence>
<protein>
    <submittedName>
        <fullName evidence="1">Uncharacterized protein</fullName>
    </submittedName>
</protein>
<organism evidence="1 2">
    <name type="scientific">Lactuca saligna</name>
    <name type="common">Willowleaf lettuce</name>
    <dbReference type="NCBI Taxonomy" id="75948"/>
    <lineage>
        <taxon>Eukaryota</taxon>
        <taxon>Viridiplantae</taxon>
        <taxon>Streptophyta</taxon>
        <taxon>Embryophyta</taxon>
        <taxon>Tracheophyta</taxon>
        <taxon>Spermatophyta</taxon>
        <taxon>Magnoliopsida</taxon>
        <taxon>eudicotyledons</taxon>
        <taxon>Gunneridae</taxon>
        <taxon>Pentapetalae</taxon>
        <taxon>asterids</taxon>
        <taxon>campanulids</taxon>
        <taxon>Asterales</taxon>
        <taxon>Asteraceae</taxon>
        <taxon>Cichorioideae</taxon>
        <taxon>Cichorieae</taxon>
        <taxon>Lactucinae</taxon>
        <taxon>Lactuca</taxon>
    </lineage>
</organism>
<dbReference type="Proteomes" id="UP001177003">
    <property type="component" value="Chromosome 4"/>
</dbReference>
<proteinExistence type="predicted"/>
<reference evidence="1" key="1">
    <citation type="submission" date="2023-04" db="EMBL/GenBank/DDBJ databases">
        <authorList>
            <person name="Vijverberg K."/>
            <person name="Xiong W."/>
            <person name="Schranz E."/>
        </authorList>
    </citation>
    <scope>NUCLEOTIDE SEQUENCE</scope>
</reference>
<gene>
    <name evidence="1" type="ORF">LSALG_LOCUS22134</name>
</gene>